<evidence type="ECO:0000256" key="1">
    <source>
        <dbReference type="SAM" id="Phobius"/>
    </source>
</evidence>
<keyword evidence="1" id="KW-0812">Transmembrane</keyword>
<feature type="transmembrane region" description="Helical" evidence="1">
    <location>
        <begin position="393"/>
        <end position="422"/>
    </location>
</feature>
<name>A0A9X1V7L0_9BACL</name>
<feature type="transmembrane region" description="Helical" evidence="1">
    <location>
        <begin position="268"/>
        <end position="288"/>
    </location>
</feature>
<dbReference type="NCBIfam" id="TIGR02829">
    <property type="entry name" value="spore_III_AE"/>
    <property type="match status" value="1"/>
</dbReference>
<sequence length="423" mass="44595">MHMKIVRFAVREWYKIAFVFVLIACLHVAPYAYANESMPSVSGLPPPQSTFKDSSTTVPTPLQTATTQYQSVSQNAIEQAWNKLDTQYNGYVPATAEGELVPAFFPGNPSFHYHQLLQGLLRYLLDSLFENARLLGIILILAVLAAVLETVQSAFASQMVAKVAFWVTQMVLVVLAVSSFHDATTYASGAIDTMTAFMYGSLPVVLALIAASGGLTSAATFHPLIVFIVNAMGLIVHNWVLPLIFFSAVLTIVSTLSDRYKVTALAGFIKSVALAVLGLGMSAFLGIMSVQGSLASISDGVALRSAKYVASNLVPVIGKALSDASESIAGASLIVKNATGMASAVLLLLICAFPALKILALSIVYNGSAALLQPLGDSPVISTLSTIGKSLGLVFAAVAAIGLMFFFSIVIAVAATNLTAFVR</sequence>
<feature type="transmembrane region" description="Helical" evidence="1">
    <location>
        <begin position="201"/>
        <end position="229"/>
    </location>
</feature>
<comment type="caution">
    <text evidence="2">The sequence shown here is derived from an EMBL/GenBank/DDBJ whole genome shotgun (WGS) entry which is preliminary data.</text>
</comment>
<reference evidence="2" key="1">
    <citation type="submission" date="2022-03" db="EMBL/GenBank/DDBJ databases">
        <title>Draft Genome Sequence of Firmicute Strain S0AB, a Heterotrophic Iron/Sulfur-Oxidizing Extreme Acidophile.</title>
        <authorList>
            <person name="Vergara E."/>
            <person name="Pakostova E."/>
            <person name="Johnson D.B."/>
            <person name="Holmes D.S."/>
        </authorList>
    </citation>
    <scope>NUCLEOTIDE SEQUENCE</scope>
    <source>
        <strain evidence="2">S0AB</strain>
    </source>
</reference>
<dbReference type="Proteomes" id="UP001139263">
    <property type="component" value="Unassembled WGS sequence"/>
</dbReference>
<keyword evidence="1" id="KW-1133">Transmembrane helix</keyword>
<dbReference type="EMBL" id="JALBUF010000003">
    <property type="protein sequence ID" value="MCI0183151.1"/>
    <property type="molecule type" value="Genomic_DNA"/>
</dbReference>
<accession>A0A9X1V7L0</accession>
<feature type="transmembrane region" description="Helical" evidence="1">
    <location>
        <begin position="344"/>
        <end position="365"/>
    </location>
</feature>
<dbReference type="Pfam" id="PF09546">
    <property type="entry name" value="Spore_III_AE"/>
    <property type="match status" value="1"/>
</dbReference>
<feature type="transmembrane region" description="Helical" evidence="1">
    <location>
        <begin position="236"/>
        <end position="256"/>
    </location>
</feature>
<dbReference type="AlphaFoldDB" id="A0A9X1V7L0"/>
<feature type="transmembrane region" description="Helical" evidence="1">
    <location>
        <begin position="163"/>
        <end position="181"/>
    </location>
</feature>
<keyword evidence="3" id="KW-1185">Reference proteome</keyword>
<keyword evidence="1" id="KW-0472">Membrane</keyword>
<gene>
    <name evidence="2" type="primary">spoIIIAE</name>
    <name evidence="2" type="ORF">MM817_01421</name>
</gene>
<protein>
    <submittedName>
        <fullName evidence="2">Stage III sporulation protein AE</fullName>
    </submittedName>
</protein>
<organism evidence="2 3">
    <name type="scientific">Sulfoacidibacillus ferrooxidans</name>
    <dbReference type="NCBI Taxonomy" id="2005001"/>
    <lineage>
        <taxon>Bacteria</taxon>
        <taxon>Bacillati</taxon>
        <taxon>Bacillota</taxon>
        <taxon>Bacilli</taxon>
        <taxon>Bacillales</taxon>
        <taxon>Alicyclobacillaceae</taxon>
        <taxon>Sulfoacidibacillus</taxon>
    </lineage>
</organism>
<dbReference type="InterPro" id="IPR014194">
    <property type="entry name" value="Spore_III_AE"/>
</dbReference>
<evidence type="ECO:0000313" key="3">
    <source>
        <dbReference type="Proteomes" id="UP001139263"/>
    </source>
</evidence>
<evidence type="ECO:0000313" key="2">
    <source>
        <dbReference type="EMBL" id="MCI0183151.1"/>
    </source>
</evidence>
<proteinExistence type="predicted"/>
<feature type="transmembrane region" description="Helical" evidence="1">
    <location>
        <begin position="132"/>
        <end position="151"/>
    </location>
</feature>